<dbReference type="RefSeq" id="WP_200353801.1">
    <property type="nucleotide sequence ID" value="NZ_JAENIL010000003.1"/>
</dbReference>
<dbReference type="EMBL" id="JAENIL010000003">
    <property type="protein sequence ID" value="MBK1875583.1"/>
    <property type="molecule type" value="Genomic_DNA"/>
</dbReference>
<proteinExistence type="predicted"/>
<evidence type="ECO:0000313" key="1">
    <source>
        <dbReference type="EMBL" id="MBK1875583.1"/>
    </source>
</evidence>
<reference evidence="1" key="1">
    <citation type="submission" date="2021-01" db="EMBL/GenBank/DDBJ databases">
        <title>Modified the classification status of verrucomicrobia.</title>
        <authorList>
            <person name="Feng X."/>
        </authorList>
    </citation>
    <scope>NUCLEOTIDE SEQUENCE</scope>
    <source>
        <strain evidence="1">KCTC 13126</strain>
    </source>
</reference>
<dbReference type="Proteomes" id="UP000617628">
    <property type="component" value="Unassembled WGS sequence"/>
</dbReference>
<sequence length="306" mass="33773">MNSRSLSRFSLYFSLLLLSAWVVLPEADARRNARVLVDARSTEAFNQLKAQYPDGLTYNLMEGKFFGGEIRDKSLETMPFKKVAFEIATRLEKQGMFVSGDVNTADMLVVISWGTTDSPVDWSELFGQTDLGGGTTDDFSGDSGGGEDGFGDSGGNYGSFDSIDAGYSDSFMVDDGTTRSQNFSTAKLLGIDRALNSRSTSSSEYYELESLLQRERYFIVVQAFDFQKLKGEKKISILWSTRFSMDSTGANFRDAYLSLSRAAAPYFGEHMDDLAKEKVNMGAGEATVGELEVIGILDEDEVEEEK</sequence>
<dbReference type="AlphaFoldDB" id="A0A934RXY0"/>
<organism evidence="1 2">
    <name type="scientific">Pelagicoccus mobilis</name>
    <dbReference type="NCBI Taxonomy" id="415221"/>
    <lineage>
        <taxon>Bacteria</taxon>
        <taxon>Pseudomonadati</taxon>
        <taxon>Verrucomicrobiota</taxon>
        <taxon>Opitutia</taxon>
        <taxon>Puniceicoccales</taxon>
        <taxon>Pelagicoccaceae</taxon>
        <taxon>Pelagicoccus</taxon>
    </lineage>
</organism>
<name>A0A934RXY0_9BACT</name>
<keyword evidence="2" id="KW-1185">Reference proteome</keyword>
<accession>A0A934RXY0</accession>
<gene>
    <name evidence="1" type="ORF">JIN87_01820</name>
</gene>
<evidence type="ECO:0000313" key="2">
    <source>
        <dbReference type="Proteomes" id="UP000617628"/>
    </source>
</evidence>
<protein>
    <submittedName>
        <fullName evidence="1">Uncharacterized protein</fullName>
    </submittedName>
</protein>
<comment type="caution">
    <text evidence="1">The sequence shown here is derived from an EMBL/GenBank/DDBJ whole genome shotgun (WGS) entry which is preliminary data.</text>
</comment>